<evidence type="ECO:0000256" key="2">
    <source>
        <dbReference type="SAM" id="SignalP"/>
    </source>
</evidence>
<dbReference type="PROSITE" id="PS00018">
    <property type="entry name" value="EF_HAND_1"/>
    <property type="match status" value="1"/>
</dbReference>
<evidence type="ECO:0000256" key="1">
    <source>
        <dbReference type="SAM" id="Phobius"/>
    </source>
</evidence>
<accession>A0A6B3SJI3</accession>
<organism evidence="3 4">
    <name type="scientific">Noviherbaspirillum galbum</name>
    <dbReference type="NCBI Taxonomy" id="2709383"/>
    <lineage>
        <taxon>Bacteria</taxon>
        <taxon>Pseudomonadati</taxon>
        <taxon>Pseudomonadota</taxon>
        <taxon>Betaproteobacteria</taxon>
        <taxon>Burkholderiales</taxon>
        <taxon>Oxalobacteraceae</taxon>
        <taxon>Noviherbaspirillum</taxon>
    </lineage>
</organism>
<feature type="transmembrane region" description="Helical" evidence="1">
    <location>
        <begin position="184"/>
        <end position="201"/>
    </location>
</feature>
<dbReference type="AlphaFoldDB" id="A0A6B3SJI3"/>
<keyword evidence="2" id="KW-0732">Signal</keyword>
<gene>
    <name evidence="3" type="ORF">G3574_07310</name>
</gene>
<comment type="caution">
    <text evidence="3">The sequence shown here is derived from an EMBL/GenBank/DDBJ whole genome shotgun (WGS) entry which is preliminary data.</text>
</comment>
<dbReference type="RefSeq" id="WP_163961540.1">
    <property type="nucleotide sequence ID" value="NZ_JAAIVB010000021.1"/>
</dbReference>
<evidence type="ECO:0000313" key="3">
    <source>
        <dbReference type="EMBL" id="NEX60880.1"/>
    </source>
</evidence>
<feature type="transmembrane region" description="Helical" evidence="1">
    <location>
        <begin position="208"/>
        <end position="231"/>
    </location>
</feature>
<feature type="transmembrane region" description="Helical" evidence="1">
    <location>
        <begin position="267"/>
        <end position="288"/>
    </location>
</feature>
<reference evidence="3 4" key="1">
    <citation type="submission" date="2020-02" db="EMBL/GenBank/DDBJ databases">
        <authorList>
            <person name="Kim M.K."/>
        </authorList>
    </citation>
    <scope>NUCLEOTIDE SEQUENCE [LARGE SCALE GENOMIC DNA]</scope>
    <source>
        <strain evidence="3 4">17J57-3</strain>
    </source>
</reference>
<name>A0A6B3SJI3_9BURK</name>
<dbReference type="Pfam" id="PF13795">
    <property type="entry name" value="HupE_UreJ_2"/>
    <property type="match status" value="1"/>
</dbReference>
<dbReference type="InterPro" id="IPR018247">
    <property type="entry name" value="EF_Hand_1_Ca_BS"/>
</dbReference>
<sequence>MKWVRLLAALLSLAAGNAQAHLMPAGHGGLRVDEAEVMSVVSIPVAVLSGWDDDGNGLLSLAELNTHRSALDRQLAQRFRLFDGDAPERIIFQDLLFSDVRNEALTGTDHLILMRRSQWNEKIHQLRVQADLFAKAGPERELMLSAARAGTTEMTILRADRPGHRFFRDAMAVFGDAVRNGAEHILLGYDHLLFLLTLLVAGTGWRYWLATITAFTVAHSVTLALAATGMLTLPGVVVEPLIALSIVVVAIGNLFRVGVERRQRTWLIFACGLLHGLGIASALDLVGLEGTGKSLTLAGFNVGVEIGQLGVAACALTLLAVVRRHGSASMQEMAARACSVFAALAGMGWFIARVAHAG</sequence>
<feature type="signal peptide" evidence="2">
    <location>
        <begin position="1"/>
        <end position="20"/>
    </location>
</feature>
<keyword evidence="1" id="KW-1133">Transmembrane helix</keyword>
<feature type="chain" id="PRO_5025436884" evidence="2">
    <location>
        <begin position="21"/>
        <end position="358"/>
    </location>
</feature>
<evidence type="ECO:0000313" key="4">
    <source>
        <dbReference type="Proteomes" id="UP000482155"/>
    </source>
</evidence>
<proteinExistence type="predicted"/>
<protein>
    <submittedName>
        <fullName evidence="3">HupE/UreJ family protein</fullName>
    </submittedName>
</protein>
<feature type="transmembrane region" description="Helical" evidence="1">
    <location>
        <begin position="237"/>
        <end position="255"/>
    </location>
</feature>
<dbReference type="EMBL" id="JAAIVB010000021">
    <property type="protein sequence ID" value="NEX60880.1"/>
    <property type="molecule type" value="Genomic_DNA"/>
</dbReference>
<feature type="transmembrane region" description="Helical" evidence="1">
    <location>
        <begin position="334"/>
        <end position="352"/>
    </location>
</feature>
<keyword evidence="1" id="KW-0812">Transmembrane</keyword>
<dbReference type="Proteomes" id="UP000482155">
    <property type="component" value="Unassembled WGS sequence"/>
</dbReference>
<keyword evidence="1" id="KW-0472">Membrane</keyword>
<feature type="transmembrane region" description="Helical" evidence="1">
    <location>
        <begin position="300"/>
        <end position="322"/>
    </location>
</feature>
<keyword evidence="4" id="KW-1185">Reference proteome</keyword>
<dbReference type="InterPro" id="IPR032809">
    <property type="entry name" value="Put_HupE_UreJ"/>
</dbReference>